<dbReference type="InterPro" id="IPR002781">
    <property type="entry name" value="TM_pro_TauE-like"/>
</dbReference>
<organism evidence="7 8">
    <name type="scientific">Legionella adelaidensis</name>
    <dbReference type="NCBI Taxonomy" id="45056"/>
    <lineage>
        <taxon>Bacteria</taxon>
        <taxon>Pseudomonadati</taxon>
        <taxon>Pseudomonadota</taxon>
        <taxon>Gammaproteobacteria</taxon>
        <taxon>Legionellales</taxon>
        <taxon>Legionellaceae</taxon>
        <taxon>Legionella</taxon>
    </lineage>
</organism>
<dbReference type="Proteomes" id="UP000054859">
    <property type="component" value="Unassembled WGS sequence"/>
</dbReference>
<evidence type="ECO:0000256" key="3">
    <source>
        <dbReference type="ARBA" id="ARBA00022692"/>
    </source>
</evidence>
<dbReference type="EMBL" id="LNKA01000019">
    <property type="protein sequence ID" value="KTC64834.1"/>
    <property type="molecule type" value="Genomic_DNA"/>
</dbReference>
<name>A0A0W0R191_9GAMM</name>
<feature type="transmembrane region" description="Helical" evidence="6">
    <location>
        <begin position="12"/>
        <end position="43"/>
    </location>
</feature>
<evidence type="ECO:0000313" key="8">
    <source>
        <dbReference type="Proteomes" id="UP000054859"/>
    </source>
</evidence>
<feature type="transmembrane region" description="Helical" evidence="6">
    <location>
        <begin position="86"/>
        <end position="106"/>
    </location>
</feature>
<proteinExistence type="inferred from homology"/>
<evidence type="ECO:0000256" key="6">
    <source>
        <dbReference type="RuleBase" id="RU363041"/>
    </source>
</evidence>
<dbReference type="PATRIC" id="fig|45056.6.peg.2200"/>
<dbReference type="OrthoDB" id="457670at2"/>
<evidence type="ECO:0000256" key="1">
    <source>
        <dbReference type="ARBA" id="ARBA00004141"/>
    </source>
</evidence>
<keyword evidence="5 6" id="KW-0472">Membrane</keyword>
<feature type="transmembrane region" description="Helical" evidence="6">
    <location>
        <begin position="112"/>
        <end position="131"/>
    </location>
</feature>
<accession>A0A0W0R191</accession>
<feature type="transmembrane region" description="Helical" evidence="6">
    <location>
        <begin position="55"/>
        <end position="74"/>
    </location>
</feature>
<dbReference type="STRING" id="45056.Lade_2128"/>
<dbReference type="GO" id="GO:0005886">
    <property type="term" value="C:plasma membrane"/>
    <property type="evidence" value="ECO:0007669"/>
    <property type="project" value="UniProtKB-SubCell"/>
</dbReference>
<keyword evidence="4 6" id="KW-1133">Transmembrane helix</keyword>
<dbReference type="PANTHER" id="PTHR43483">
    <property type="entry name" value="MEMBRANE TRANSPORTER PROTEIN HI_0806-RELATED"/>
    <property type="match status" value="1"/>
</dbReference>
<comment type="caution">
    <text evidence="7">The sequence shown here is derived from an EMBL/GenBank/DDBJ whole genome shotgun (WGS) entry which is preliminary data.</text>
</comment>
<comment type="subcellular location">
    <subcellularLocation>
        <location evidence="6">Cell membrane</location>
        <topology evidence="6">Multi-pass membrane protein</topology>
    </subcellularLocation>
    <subcellularLocation>
        <location evidence="1">Membrane</location>
        <topology evidence="1">Multi-pass membrane protein</topology>
    </subcellularLocation>
</comment>
<keyword evidence="3 6" id="KW-0812">Transmembrane</keyword>
<evidence type="ECO:0000256" key="5">
    <source>
        <dbReference type="ARBA" id="ARBA00023136"/>
    </source>
</evidence>
<reference evidence="7 8" key="1">
    <citation type="submission" date="2015-11" db="EMBL/GenBank/DDBJ databases">
        <title>Identification of large and diverse effector repertoires of 38 Legionella species.</title>
        <authorList>
            <person name="Burstein D."/>
            <person name="Amaro F."/>
            <person name="Zusman T."/>
            <person name="Lifshitz Z."/>
            <person name="Cohen O."/>
            <person name="Gilbert J.A."/>
            <person name="Pupko T."/>
            <person name="Shuman H.A."/>
            <person name="Segal G."/>
        </authorList>
    </citation>
    <scope>NUCLEOTIDE SEQUENCE [LARGE SCALE GENOMIC DNA]</scope>
    <source>
        <strain evidence="7 8">1762-AUS-E</strain>
    </source>
</reference>
<feature type="transmembrane region" description="Helical" evidence="6">
    <location>
        <begin position="219"/>
        <end position="238"/>
    </location>
</feature>
<protein>
    <recommendedName>
        <fullName evidence="6">Probable membrane transporter protein</fullName>
    </recommendedName>
</protein>
<dbReference type="AlphaFoldDB" id="A0A0W0R191"/>
<keyword evidence="6" id="KW-1003">Cell membrane</keyword>
<dbReference type="PANTHER" id="PTHR43483:SF3">
    <property type="entry name" value="MEMBRANE TRANSPORTER PROTEIN HI_0806-RELATED"/>
    <property type="match status" value="1"/>
</dbReference>
<feature type="transmembrane region" description="Helical" evidence="6">
    <location>
        <begin position="185"/>
        <end position="207"/>
    </location>
</feature>
<evidence type="ECO:0000313" key="7">
    <source>
        <dbReference type="EMBL" id="KTC64834.1"/>
    </source>
</evidence>
<keyword evidence="8" id="KW-1185">Reference proteome</keyword>
<evidence type="ECO:0000256" key="2">
    <source>
        <dbReference type="ARBA" id="ARBA00009142"/>
    </source>
</evidence>
<feature type="transmembrane region" description="Helical" evidence="6">
    <location>
        <begin position="152"/>
        <end position="173"/>
    </location>
</feature>
<dbReference type="RefSeq" id="WP_058463173.1">
    <property type="nucleotide sequence ID" value="NZ_CAAAHS010000001.1"/>
</dbReference>
<dbReference type="Pfam" id="PF01925">
    <property type="entry name" value="TauE"/>
    <property type="match status" value="1"/>
</dbReference>
<gene>
    <name evidence="7" type="ORF">Lade_2128</name>
</gene>
<evidence type="ECO:0000256" key="4">
    <source>
        <dbReference type="ARBA" id="ARBA00022989"/>
    </source>
</evidence>
<comment type="similarity">
    <text evidence="2 6">Belongs to the 4-toluene sulfonate uptake permease (TSUP) (TC 2.A.102) family.</text>
</comment>
<sequence>MIITNLLEHGSMYALTGAFAGFMAGILGIGGGMIVVPALVYIFHQTHVIPNFAEMHVAAGSSLAIMIFTAQASVRAHQRQGEVLWGIYHQVWPGIIVGTIAGAIVADLLPTHWLKILFGIFLLIIGFKMLVNIHVTHPQRFPGTWINRLISFLIGLKSGLLGIGGGALILPYLTYCGVDPKKIPAVSALCTLTVAMIGTITFAITGSDEMGLPAYCTGYIYWPAVIWVAIPSVLFAPIGAQLTYSLPVKQLKYGFTAILFIAGLDMMF</sequence>